<feature type="domain" description="GB1/RHD3-type G" evidence="4">
    <location>
        <begin position="51"/>
        <end position="298"/>
    </location>
</feature>
<protein>
    <recommendedName>
        <fullName evidence="4">GB1/RHD3-type G domain-containing protein</fullName>
    </recommendedName>
</protein>
<dbReference type="AlphaFoldDB" id="A0A1B6ESJ4"/>
<sequence length="341" mass="38666">MANQPITRAIQVITSHDELVSGEVKRVIKIVKQNRRGSTLADIFCNNRCKDLQILVFSIVGKTRGGKSLLLNLMIKYLESQPGTPDWLTGTVSPHTGFTWEGGVSSVTRGIWIWPRIYRRVAANGAEVGILLVDNEGMFDGEATDGEILAMSGLSTVISYIQMFNVKDKITTDYLECIVRNLVRGIEDMENVQGDRVREDYKLMFLVRDWIYEDYHSFGLDEGWNYIEADSQRGTTEHRAIWQEIRRTFNDIQCVLLPYPGTAVNSTQFTSTGQLSNLDEPFLREVKNFIRNLFASENLRPPETKLTGQGIYDLLMSVDGKVADDSLSFLNLTSFFYHPIV</sequence>
<organism evidence="5">
    <name type="scientific">Cuerna arida</name>
    <dbReference type="NCBI Taxonomy" id="1464854"/>
    <lineage>
        <taxon>Eukaryota</taxon>
        <taxon>Metazoa</taxon>
        <taxon>Ecdysozoa</taxon>
        <taxon>Arthropoda</taxon>
        <taxon>Hexapoda</taxon>
        <taxon>Insecta</taxon>
        <taxon>Pterygota</taxon>
        <taxon>Neoptera</taxon>
        <taxon>Paraneoptera</taxon>
        <taxon>Hemiptera</taxon>
        <taxon>Auchenorrhyncha</taxon>
        <taxon>Membracoidea</taxon>
        <taxon>Cicadellidae</taxon>
        <taxon>Cicadellinae</taxon>
        <taxon>Proconiini</taxon>
        <taxon>Cuerna</taxon>
    </lineage>
</organism>
<dbReference type="InterPro" id="IPR015894">
    <property type="entry name" value="Guanylate-bd_N"/>
</dbReference>
<comment type="similarity">
    <text evidence="3">Belongs to the TRAFAC class dynamin-like GTPase superfamily. GB1/RHD3 GTPase family.</text>
</comment>
<dbReference type="InterPro" id="IPR030386">
    <property type="entry name" value="G_GB1_RHD3_dom"/>
</dbReference>
<accession>A0A1B6ESJ4</accession>
<evidence type="ECO:0000256" key="3">
    <source>
        <dbReference type="PROSITE-ProRule" id="PRU01052"/>
    </source>
</evidence>
<dbReference type="PROSITE" id="PS51715">
    <property type="entry name" value="G_GB1_RHD3"/>
    <property type="match status" value="1"/>
</dbReference>
<reference evidence="5" key="1">
    <citation type="submission" date="2015-11" db="EMBL/GenBank/DDBJ databases">
        <title>De novo transcriptome assembly of four potential Pierce s Disease insect vectors from Arizona vineyards.</title>
        <authorList>
            <person name="Tassone E.E."/>
        </authorList>
    </citation>
    <scope>NUCLEOTIDE SEQUENCE</scope>
</reference>
<keyword evidence="2" id="KW-0342">GTP-binding</keyword>
<dbReference type="GO" id="GO:0003924">
    <property type="term" value="F:GTPase activity"/>
    <property type="evidence" value="ECO:0007669"/>
    <property type="project" value="InterPro"/>
</dbReference>
<dbReference type="Gene3D" id="3.40.50.300">
    <property type="entry name" value="P-loop containing nucleotide triphosphate hydrolases"/>
    <property type="match status" value="1"/>
</dbReference>
<keyword evidence="1" id="KW-0547">Nucleotide-binding</keyword>
<dbReference type="SUPFAM" id="SSF52540">
    <property type="entry name" value="P-loop containing nucleoside triphosphate hydrolases"/>
    <property type="match status" value="1"/>
</dbReference>
<evidence type="ECO:0000256" key="1">
    <source>
        <dbReference type="ARBA" id="ARBA00022741"/>
    </source>
</evidence>
<name>A0A1B6ESJ4_9HEMI</name>
<proteinExistence type="inferred from homology"/>
<evidence type="ECO:0000313" key="5">
    <source>
        <dbReference type="EMBL" id="JAS40922.1"/>
    </source>
</evidence>
<dbReference type="EMBL" id="GECZ01028847">
    <property type="protein sequence ID" value="JAS40922.1"/>
    <property type="molecule type" value="Transcribed_RNA"/>
</dbReference>
<dbReference type="InterPro" id="IPR027417">
    <property type="entry name" value="P-loop_NTPase"/>
</dbReference>
<gene>
    <name evidence="5" type="ORF">g.32761</name>
</gene>
<dbReference type="PANTHER" id="PTHR10751">
    <property type="entry name" value="GUANYLATE BINDING PROTEIN"/>
    <property type="match status" value="1"/>
</dbReference>
<evidence type="ECO:0000256" key="2">
    <source>
        <dbReference type="ARBA" id="ARBA00023134"/>
    </source>
</evidence>
<dbReference type="GO" id="GO:0005525">
    <property type="term" value="F:GTP binding"/>
    <property type="evidence" value="ECO:0007669"/>
    <property type="project" value="UniProtKB-KW"/>
</dbReference>
<dbReference type="Pfam" id="PF02263">
    <property type="entry name" value="GBP"/>
    <property type="match status" value="1"/>
</dbReference>
<evidence type="ECO:0000259" key="4">
    <source>
        <dbReference type="PROSITE" id="PS51715"/>
    </source>
</evidence>